<dbReference type="InterPro" id="IPR043502">
    <property type="entry name" value="DNA/RNA_pol_sf"/>
</dbReference>
<reference evidence="4" key="1">
    <citation type="submission" date="2018-02" db="EMBL/GenBank/DDBJ databases">
        <authorList>
            <person name="Cohen D.B."/>
            <person name="Kent A.D."/>
        </authorList>
    </citation>
    <scope>NUCLEOTIDE SEQUENCE</scope>
</reference>
<proteinExistence type="predicted"/>
<feature type="region of interest" description="Disordered" evidence="1">
    <location>
        <begin position="316"/>
        <end position="389"/>
    </location>
</feature>
<dbReference type="InterPro" id="IPR044730">
    <property type="entry name" value="RNase_H-like_dom_plant"/>
</dbReference>
<organism evidence="4">
    <name type="scientific">Fagus sylvatica</name>
    <name type="common">Beechnut</name>
    <dbReference type="NCBI Taxonomy" id="28930"/>
    <lineage>
        <taxon>Eukaryota</taxon>
        <taxon>Viridiplantae</taxon>
        <taxon>Streptophyta</taxon>
        <taxon>Embryophyta</taxon>
        <taxon>Tracheophyta</taxon>
        <taxon>Spermatophyta</taxon>
        <taxon>Magnoliopsida</taxon>
        <taxon>eudicotyledons</taxon>
        <taxon>Gunneridae</taxon>
        <taxon>Pentapetalae</taxon>
        <taxon>rosids</taxon>
        <taxon>fabids</taxon>
        <taxon>Fagales</taxon>
        <taxon>Fagaceae</taxon>
        <taxon>Fagus</taxon>
    </lineage>
</organism>
<feature type="compositionally biased region" description="Polar residues" evidence="1">
    <location>
        <begin position="321"/>
        <end position="330"/>
    </location>
</feature>
<evidence type="ECO:0000259" key="2">
    <source>
        <dbReference type="PROSITE" id="PS50878"/>
    </source>
</evidence>
<dbReference type="InterPro" id="IPR036397">
    <property type="entry name" value="RNaseH_sf"/>
</dbReference>
<evidence type="ECO:0008006" key="5">
    <source>
        <dbReference type="Google" id="ProtNLM"/>
    </source>
</evidence>
<feature type="domain" description="RNase H type-1" evidence="3">
    <location>
        <begin position="1895"/>
        <end position="2025"/>
    </location>
</feature>
<dbReference type="Pfam" id="PF14111">
    <property type="entry name" value="DUF4283"/>
    <property type="match status" value="1"/>
</dbReference>
<protein>
    <recommendedName>
        <fullName evidence="5">Reverse transcriptase domain-containing protein</fullName>
    </recommendedName>
</protein>
<dbReference type="CDD" id="cd06222">
    <property type="entry name" value="RNase_H_like"/>
    <property type="match status" value="1"/>
</dbReference>
<feature type="region of interest" description="Disordered" evidence="1">
    <location>
        <begin position="514"/>
        <end position="571"/>
    </location>
</feature>
<dbReference type="Pfam" id="PF03372">
    <property type="entry name" value="Exo_endo_phos"/>
    <property type="match status" value="1"/>
</dbReference>
<dbReference type="InterPro" id="IPR005135">
    <property type="entry name" value="Endo/exonuclease/phosphatase"/>
</dbReference>
<feature type="compositionally biased region" description="Basic and acidic residues" evidence="1">
    <location>
        <begin position="360"/>
        <end position="370"/>
    </location>
</feature>
<dbReference type="InterPro" id="IPR002156">
    <property type="entry name" value="RNaseH_domain"/>
</dbReference>
<dbReference type="Gene3D" id="3.30.420.10">
    <property type="entry name" value="Ribonuclease H-like superfamily/Ribonuclease H"/>
    <property type="match status" value="1"/>
</dbReference>
<feature type="domain" description="Reverse transcriptase" evidence="2">
    <location>
        <begin position="1167"/>
        <end position="1448"/>
    </location>
</feature>
<feature type="region of interest" description="Disordered" evidence="1">
    <location>
        <begin position="1"/>
        <end position="47"/>
    </location>
</feature>
<sequence>MEDTDMSDRVKEKDRVRSISDNGERFGPSTEEVGASHRSNKKHKDCHPLVNPEVISEVEHIPIGSHVQAKTNISYKESLIGVIPGAYESAFFGSNMEEDGGDVSDEEEDDEPPEDGEVVIRFPRELKQRIRAPWSTSLIVKVFGRSMGYVFLVNKLKNMWKNSGIFSCVDLGLGFFLIRFESQEGFEDVLKGGPWFIGEHFLSLRPWVPNFRASEASVSSIAVWIRLPELPVEYYHKDSLLRIGRGLGPVLRVDFNTAAGTRGRFARLCIQLDIDKPLARTVRVGKTKLAIIYEGVGLLFFHCGKLGHRREWCPNRAPAESEQTPINAQSRPGMEEEDKQKGFGPWMVVTRRKRQTKPAGGRELDSDTPSRHIRNGGHGNGATGSDVPSAQRRAYHATQFKYSKLEKGKKTQSNGLQDNAIFGPAGLTNLKFSAGPSNISNPIVEEISIQSKPLDLPTSFSAKPNVISFLQQPLAPATTTISLRPQTPSHTLGHDKHLLGTDSILQSTTELDDSFGGEDYSTQRRHNRFDTKGPSPCVGMVRRRNSSGLGRNSSGSPSQRLSRSPSPNRHDLVTRNQSFLELPHGHTENRRDPLSIEGSLSAIAGAAVSSISGGGVLCNASGIRREEGPALNSNTTQLGRKSKDAQASAASKVHTTVQNVDQVFRNEGIGLSTVPVRNGSTPEQFVGAVAREGLEFTGSGRHPVSDSQPSIYVVHPEILILTETRLGGTRAEELAKSFPFDGFLCTNTIGFAGGIWILWKRDAVDVQLLCATEQELHVSAQVRGSNSLWLLSAIYASPRRSERRILWENLKIIAGMHSLPWVMIGDFNDILYSNEKWGGNSPSNSRMAEFRNCINDCNMIDLGFSGPKFTWSNCHDITSLIMERLDRAIANPNWRILFPEAFVSHLTRTHSDHCPILLTLCPTIPRSLPRPFRFENIWLSHSDFPKIVEQAWALPATNLSVTFDTFANIVSNWNKLVFGNIFHRKNRILARLNGAQCALAANPSESLFRIEKTLREDYSNILKIEEDLWALKSRVGWIVEGDRNTKFFHTSTLVRRRSNKIVRLRNCVGEWITDSNLIRLHIQRGFEDLFSTSHIHVPSGFSLPSWAPRVSDLEALAISASVSDKDIKTSLWSFKPFKAPGPDGLHPGFFQKCWNTVGDSVTNEVKHIFTTGRMPTYLNKTLISLIPKCIGPETLSQFRPISLCNTVYKIVTKILVCRIRPIIGKLVSPYQAAFVPGRRGIDNVIIAQEIIHSMHRKKGRIGQLVLKLDLEKAYDRLEWSFIREVLTFFKFPPTFVQLVLECVTTSSFSILVNGGQMENFKPSRGIRQGDPLSPYIFILCMEYLSLKILEECDNNSWKGIKASKGGPVFSHLFFADDLLLCAEASISCCHTIARILDDFCYHSGQKVSLSKSKVYFSPNVNPNFRHHLCGILGVSSTPNLGKYLGFPLRSNGRSTRDFDFVVEKVQAKLSSWKGKLLSPAGRVVLVQSVTSAIPAYYMQNVALPARICTKLDKINRDFLWGSTVEKKKMHMVSWEKVCRPKNLGGLGLYATKPRNIALLAKLNWRVMEESASLWAKTLISKYCPNGIMDEKLVSRRSGSNNWKGLKVGHEVFRRGIRWVVNNGHDVSFWHDLWVGDKPLRDLIHGPLSPLEDSLRVCEVIESVSMWDFSKISLDIPPITREAIKAIVVCPTRPIVDRRVWDSSGGEFKLGKAYSLACNNFAECSSLKQSSWIWKVRTSPRILFFLWQCYHLSVPVRETLAARGINIPTFCPRCLGPNESLIHVLRDCPDSIVFWKSFRFPSVGNHFYTASVFDWIHHNCLDSSTHDYNIPWQTIFSFGVWNLWLRRNQYIFKPDFPFLDPVRSTIAYASEFFYLIGSYSKSKNVVPISVKWVAPSLGWFKLNTDGSSLGNPGLAGGGGLIRNHLGDWVGGFSRAIGYTTSVQAELRALKDGLMIATELGILKLEVEMDSLVAVELIKSITIPNVFLSSIVADCRYLMESFEHSSLKHIYREANGCADLLAKAGCAQFLDFISFPIAPAHVLEALAFDVSTIARLRLISS</sequence>
<name>A0A2N9IEV4_FAGSY</name>
<dbReference type="GO" id="GO:0004523">
    <property type="term" value="F:RNA-DNA hybrid ribonuclease activity"/>
    <property type="evidence" value="ECO:0007669"/>
    <property type="project" value="InterPro"/>
</dbReference>
<dbReference type="CDD" id="cd01650">
    <property type="entry name" value="RT_nLTR_like"/>
    <property type="match status" value="1"/>
</dbReference>
<dbReference type="Pfam" id="PF00078">
    <property type="entry name" value="RVT_1"/>
    <property type="match status" value="1"/>
</dbReference>
<evidence type="ECO:0000256" key="1">
    <source>
        <dbReference type="SAM" id="MobiDB-lite"/>
    </source>
</evidence>
<dbReference type="InterPro" id="IPR000477">
    <property type="entry name" value="RT_dom"/>
</dbReference>
<dbReference type="SUPFAM" id="SSF53098">
    <property type="entry name" value="Ribonuclease H-like"/>
    <property type="match status" value="1"/>
</dbReference>
<dbReference type="PROSITE" id="PS50879">
    <property type="entry name" value="RNASE_H_1"/>
    <property type="match status" value="1"/>
</dbReference>
<evidence type="ECO:0000259" key="3">
    <source>
        <dbReference type="PROSITE" id="PS50879"/>
    </source>
</evidence>
<dbReference type="PANTHER" id="PTHR33116:SF70">
    <property type="entry name" value="NON-LTR RETROELEMENT REVERSE TRANSCRIPTASE-LIKE PROTEIN"/>
    <property type="match status" value="1"/>
</dbReference>
<dbReference type="SUPFAM" id="SSF56219">
    <property type="entry name" value="DNase I-like"/>
    <property type="match status" value="1"/>
</dbReference>
<feature type="compositionally biased region" description="Basic and acidic residues" evidence="1">
    <location>
        <begin position="1"/>
        <end position="24"/>
    </location>
</feature>
<accession>A0A2N9IEV4</accession>
<feature type="compositionally biased region" description="Low complexity" evidence="1">
    <location>
        <begin position="546"/>
        <end position="567"/>
    </location>
</feature>
<dbReference type="InterPro" id="IPR036691">
    <property type="entry name" value="Endo/exonu/phosph_ase_sf"/>
</dbReference>
<dbReference type="PROSITE" id="PS50878">
    <property type="entry name" value="RT_POL"/>
    <property type="match status" value="1"/>
</dbReference>
<dbReference type="Gene3D" id="3.60.10.10">
    <property type="entry name" value="Endonuclease/exonuclease/phosphatase"/>
    <property type="match status" value="1"/>
</dbReference>
<dbReference type="InterPro" id="IPR025558">
    <property type="entry name" value="DUF4283"/>
</dbReference>
<dbReference type="Pfam" id="PF13966">
    <property type="entry name" value="zf-RVT"/>
    <property type="match status" value="1"/>
</dbReference>
<dbReference type="EMBL" id="OIVN01005457">
    <property type="protein sequence ID" value="SPD22583.1"/>
    <property type="molecule type" value="Genomic_DNA"/>
</dbReference>
<dbReference type="PANTHER" id="PTHR33116">
    <property type="entry name" value="REVERSE TRANSCRIPTASE ZINC-BINDING DOMAIN-CONTAINING PROTEIN-RELATED-RELATED"/>
    <property type="match status" value="1"/>
</dbReference>
<dbReference type="InterPro" id="IPR026960">
    <property type="entry name" value="RVT-Znf"/>
</dbReference>
<dbReference type="Pfam" id="PF13456">
    <property type="entry name" value="RVT_3"/>
    <property type="match status" value="1"/>
</dbReference>
<dbReference type="SUPFAM" id="SSF56672">
    <property type="entry name" value="DNA/RNA polymerases"/>
    <property type="match status" value="1"/>
</dbReference>
<dbReference type="InterPro" id="IPR012337">
    <property type="entry name" value="RNaseH-like_sf"/>
</dbReference>
<evidence type="ECO:0000313" key="4">
    <source>
        <dbReference type="EMBL" id="SPD22583.1"/>
    </source>
</evidence>
<gene>
    <name evidence="4" type="ORF">FSB_LOCUS50465</name>
</gene>
<dbReference type="GO" id="GO:0003676">
    <property type="term" value="F:nucleic acid binding"/>
    <property type="evidence" value="ECO:0007669"/>
    <property type="project" value="InterPro"/>
</dbReference>